<evidence type="ECO:0008006" key="9">
    <source>
        <dbReference type="Google" id="ProtNLM"/>
    </source>
</evidence>
<keyword evidence="5 6" id="KW-0472">Membrane</keyword>
<evidence type="ECO:0000256" key="3">
    <source>
        <dbReference type="ARBA" id="ARBA00022692"/>
    </source>
</evidence>
<evidence type="ECO:0000256" key="4">
    <source>
        <dbReference type="ARBA" id="ARBA00022989"/>
    </source>
</evidence>
<evidence type="ECO:0000256" key="5">
    <source>
        <dbReference type="ARBA" id="ARBA00023136"/>
    </source>
</evidence>
<evidence type="ECO:0000256" key="2">
    <source>
        <dbReference type="ARBA" id="ARBA00005645"/>
    </source>
</evidence>
<feature type="transmembrane region" description="Helical" evidence="6">
    <location>
        <begin position="104"/>
        <end position="125"/>
    </location>
</feature>
<dbReference type="PANTHER" id="PTHR12050">
    <property type="entry name" value="LEPTIN RECEPTOR-RELATED"/>
    <property type="match status" value="1"/>
</dbReference>
<sequence length="134" mass="15108">MARIPGVTGRFTFCWYSFGYIIMYKFKVYKFLPLLVILTYFIAPIPNFIAKKLSGNKGGEYDDEESVSTTKEYGNLITGILFVTGIAIPLVLLHSDMINFMSTILSLIGGLMIFCAFLIYTRLFITGNNSDENL</sequence>
<reference evidence="7 8" key="1">
    <citation type="submission" date="2016-08" db="EMBL/GenBank/DDBJ databases">
        <title>A Parts List for Fungal Cellulosomes Revealed by Comparative Genomics.</title>
        <authorList>
            <consortium name="DOE Joint Genome Institute"/>
            <person name="Haitjema C.H."/>
            <person name="Gilmore S.P."/>
            <person name="Henske J.K."/>
            <person name="Solomon K.V."/>
            <person name="De Groot R."/>
            <person name="Kuo A."/>
            <person name="Mondo S.J."/>
            <person name="Salamov A.A."/>
            <person name="Labutti K."/>
            <person name="Zhao Z."/>
            <person name="Chiniquy J."/>
            <person name="Barry K."/>
            <person name="Brewer H.M."/>
            <person name="Purvine S.O."/>
            <person name="Wright A.T."/>
            <person name="Boxma B."/>
            <person name="Van Alen T."/>
            <person name="Hackstein J.H."/>
            <person name="Baker S.E."/>
            <person name="Grigoriev I.V."/>
            <person name="O'Malley M.A."/>
        </authorList>
    </citation>
    <scope>NUCLEOTIDE SEQUENCE [LARGE SCALE GENOMIC DNA]</scope>
    <source>
        <strain evidence="7 8">G1</strain>
    </source>
</reference>
<dbReference type="Proteomes" id="UP000193920">
    <property type="component" value="Unassembled WGS sequence"/>
</dbReference>
<comment type="similarity">
    <text evidence="2">Belongs to the OB-RGRP/VPS55 family.</text>
</comment>
<evidence type="ECO:0000313" key="8">
    <source>
        <dbReference type="Proteomes" id="UP000193920"/>
    </source>
</evidence>
<comment type="subcellular location">
    <subcellularLocation>
        <location evidence="1">Membrane</location>
        <topology evidence="1">Multi-pass membrane protein</topology>
    </subcellularLocation>
</comment>
<keyword evidence="4 6" id="KW-1133">Transmembrane helix</keyword>
<organism evidence="7 8">
    <name type="scientific">Neocallimastix californiae</name>
    <dbReference type="NCBI Taxonomy" id="1754190"/>
    <lineage>
        <taxon>Eukaryota</taxon>
        <taxon>Fungi</taxon>
        <taxon>Fungi incertae sedis</taxon>
        <taxon>Chytridiomycota</taxon>
        <taxon>Chytridiomycota incertae sedis</taxon>
        <taxon>Neocallimastigomycetes</taxon>
        <taxon>Neocallimastigales</taxon>
        <taxon>Neocallimastigaceae</taxon>
        <taxon>Neocallimastix</taxon>
    </lineage>
</organism>
<evidence type="ECO:0000256" key="1">
    <source>
        <dbReference type="ARBA" id="ARBA00004141"/>
    </source>
</evidence>
<comment type="caution">
    <text evidence="7">The sequence shown here is derived from an EMBL/GenBank/DDBJ whole genome shotgun (WGS) entry which is preliminary data.</text>
</comment>
<keyword evidence="8" id="KW-1185">Reference proteome</keyword>
<name>A0A1Y2DS53_9FUNG</name>
<dbReference type="GO" id="GO:0032511">
    <property type="term" value="P:late endosome to vacuole transport via multivesicular body sorting pathway"/>
    <property type="evidence" value="ECO:0007669"/>
    <property type="project" value="TreeGrafter"/>
</dbReference>
<dbReference type="PANTHER" id="PTHR12050:SF0">
    <property type="entry name" value="RH04491P"/>
    <property type="match status" value="1"/>
</dbReference>
<dbReference type="OrthoDB" id="14246at2759"/>
<dbReference type="EMBL" id="MCOG01000058">
    <property type="protein sequence ID" value="ORY61964.1"/>
    <property type="molecule type" value="Genomic_DNA"/>
</dbReference>
<dbReference type="InterPro" id="IPR007262">
    <property type="entry name" value="Vps55/LEPROT"/>
</dbReference>
<dbReference type="AlphaFoldDB" id="A0A1Y2DS53"/>
<feature type="transmembrane region" description="Helical" evidence="6">
    <location>
        <begin position="31"/>
        <end position="50"/>
    </location>
</feature>
<keyword evidence="3 6" id="KW-0812">Transmembrane</keyword>
<feature type="transmembrane region" description="Helical" evidence="6">
    <location>
        <begin position="73"/>
        <end position="92"/>
    </location>
</feature>
<dbReference type="Pfam" id="PF04133">
    <property type="entry name" value="Vps55"/>
    <property type="match status" value="1"/>
</dbReference>
<proteinExistence type="inferred from homology"/>
<evidence type="ECO:0000256" key="6">
    <source>
        <dbReference type="SAM" id="Phobius"/>
    </source>
</evidence>
<dbReference type="GO" id="GO:0034424">
    <property type="term" value="C:Vps55/Vps68 complex"/>
    <property type="evidence" value="ECO:0007669"/>
    <property type="project" value="TreeGrafter"/>
</dbReference>
<dbReference type="STRING" id="1754190.A0A1Y2DS53"/>
<gene>
    <name evidence="7" type="ORF">LY90DRAFT_505430</name>
</gene>
<evidence type="ECO:0000313" key="7">
    <source>
        <dbReference type="EMBL" id="ORY61964.1"/>
    </source>
</evidence>
<protein>
    <recommendedName>
        <fullName evidence="9">Vacuolar protein sorting 55</fullName>
    </recommendedName>
</protein>
<accession>A0A1Y2DS53</accession>